<keyword evidence="3 6" id="KW-0812">Transmembrane</keyword>
<evidence type="ECO:0000256" key="2">
    <source>
        <dbReference type="ARBA" id="ARBA00022448"/>
    </source>
</evidence>
<accession>A0A7N0U435</accession>
<evidence type="ECO:0000256" key="3">
    <source>
        <dbReference type="ARBA" id="ARBA00022692"/>
    </source>
</evidence>
<evidence type="ECO:0000256" key="1">
    <source>
        <dbReference type="ARBA" id="ARBA00004141"/>
    </source>
</evidence>
<dbReference type="OMA" id="NGISMTW"/>
<dbReference type="GO" id="GO:0022821">
    <property type="term" value="F:solute:potassium antiporter activity"/>
    <property type="evidence" value="ECO:0007669"/>
    <property type="project" value="TreeGrafter"/>
</dbReference>
<evidence type="ECO:0000256" key="4">
    <source>
        <dbReference type="ARBA" id="ARBA00022989"/>
    </source>
</evidence>
<keyword evidence="5 6" id="KW-0472">Membrane</keyword>
<organism evidence="7 8">
    <name type="scientific">Kalanchoe fedtschenkoi</name>
    <name type="common">Lavender scallops</name>
    <name type="synonym">South American air plant</name>
    <dbReference type="NCBI Taxonomy" id="63787"/>
    <lineage>
        <taxon>Eukaryota</taxon>
        <taxon>Viridiplantae</taxon>
        <taxon>Streptophyta</taxon>
        <taxon>Embryophyta</taxon>
        <taxon>Tracheophyta</taxon>
        <taxon>Spermatophyta</taxon>
        <taxon>Magnoliopsida</taxon>
        <taxon>eudicotyledons</taxon>
        <taxon>Gunneridae</taxon>
        <taxon>Pentapetalae</taxon>
        <taxon>Saxifragales</taxon>
        <taxon>Crassulaceae</taxon>
        <taxon>Kalanchoe</taxon>
    </lineage>
</organism>
<keyword evidence="4 6" id="KW-1133">Transmembrane helix</keyword>
<evidence type="ECO:0000256" key="5">
    <source>
        <dbReference type="ARBA" id="ARBA00023136"/>
    </source>
</evidence>
<dbReference type="GO" id="GO:0090333">
    <property type="term" value="P:regulation of stomatal closure"/>
    <property type="evidence" value="ECO:0007669"/>
    <property type="project" value="TreeGrafter"/>
</dbReference>
<proteinExistence type="predicted"/>
<feature type="transmembrane region" description="Helical" evidence="6">
    <location>
        <begin position="16"/>
        <end position="40"/>
    </location>
</feature>
<dbReference type="Gramene" id="Kaladp0053s0532.1.v1.1">
    <property type="protein sequence ID" value="Kaladp0053s0532.1.v1.1"/>
    <property type="gene ID" value="Kaladp0053s0532.v1.1"/>
</dbReference>
<dbReference type="Proteomes" id="UP000594263">
    <property type="component" value="Unplaced"/>
</dbReference>
<dbReference type="PANTHER" id="PTHR23504">
    <property type="entry name" value="MAJOR FACILITATOR SUPERFAMILY DOMAIN-CONTAINING PROTEIN 10"/>
    <property type="match status" value="1"/>
</dbReference>
<keyword evidence="2" id="KW-0813">Transport</keyword>
<evidence type="ECO:0000313" key="8">
    <source>
        <dbReference type="Proteomes" id="UP000594263"/>
    </source>
</evidence>
<dbReference type="AlphaFoldDB" id="A0A7N0U435"/>
<protein>
    <submittedName>
        <fullName evidence="7">Uncharacterized protein</fullName>
    </submittedName>
</protein>
<dbReference type="InterPro" id="IPR036259">
    <property type="entry name" value="MFS_trans_sf"/>
</dbReference>
<dbReference type="GO" id="GO:0009705">
    <property type="term" value="C:plant-type vacuole membrane"/>
    <property type="evidence" value="ECO:0007669"/>
    <property type="project" value="TreeGrafter"/>
</dbReference>
<comment type="subcellular location">
    <subcellularLocation>
        <location evidence="1">Membrane</location>
        <topology evidence="1">Multi-pass membrane protein</topology>
    </subcellularLocation>
</comment>
<evidence type="ECO:0000313" key="7">
    <source>
        <dbReference type="EnsemblPlants" id="Kaladp0053s0532.1.v1.1"/>
    </source>
</evidence>
<sequence>MISISSSESLRQALSILLLACYPLIASLHGTILTLVLNAASIMKNILSMSIITGIFRLQNRAVEQHQRGAANGIAMTGMSIFKALGPAGGGAIFSLGQKRQHAAFLPGNQLVILS</sequence>
<dbReference type="GO" id="GO:0005886">
    <property type="term" value="C:plasma membrane"/>
    <property type="evidence" value="ECO:0007669"/>
    <property type="project" value="TreeGrafter"/>
</dbReference>
<dbReference type="EnsemblPlants" id="Kaladp0053s0532.1.v1.1">
    <property type="protein sequence ID" value="Kaladp0053s0532.1.v1.1"/>
    <property type="gene ID" value="Kaladp0053s0532.v1.1"/>
</dbReference>
<dbReference type="Gene3D" id="1.20.1250.20">
    <property type="entry name" value="MFS general substrate transporter like domains"/>
    <property type="match status" value="1"/>
</dbReference>
<dbReference type="PANTHER" id="PTHR23504:SF114">
    <property type="entry name" value="PROTEIN ZINC INDUCED FACILITATOR-LIKE 1"/>
    <property type="match status" value="1"/>
</dbReference>
<name>A0A7N0U435_KALFE</name>
<reference evidence="7" key="1">
    <citation type="submission" date="2021-01" db="UniProtKB">
        <authorList>
            <consortium name="EnsemblPlants"/>
        </authorList>
    </citation>
    <scope>IDENTIFICATION</scope>
</reference>
<evidence type="ECO:0000256" key="6">
    <source>
        <dbReference type="SAM" id="Phobius"/>
    </source>
</evidence>
<keyword evidence="8" id="KW-1185">Reference proteome</keyword>
<dbReference type="SUPFAM" id="SSF103473">
    <property type="entry name" value="MFS general substrate transporter"/>
    <property type="match status" value="1"/>
</dbReference>